<dbReference type="Proteomes" id="UP000272238">
    <property type="component" value="Unassembled WGS sequence"/>
</dbReference>
<gene>
    <name evidence="2" type="ORF">D8M03_04465</name>
</gene>
<sequence>MANKEANNKNNNVNVYGAKNNQNQKAKNNNEEFASEFQVDNNRRPEAAFDRNSFEQERPVSERTAWN</sequence>
<feature type="compositionally biased region" description="Basic and acidic residues" evidence="1">
    <location>
        <begin position="41"/>
        <end position="61"/>
    </location>
</feature>
<evidence type="ECO:0000313" key="2">
    <source>
        <dbReference type="EMBL" id="RKQ19071.1"/>
    </source>
</evidence>
<organism evidence="2 3">
    <name type="scientific">Ureibacillus endophyticus</name>
    <dbReference type="NCBI Taxonomy" id="1978490"/>
    <lineage>
        <taxon>Bacteria</taxon>
        <taxon>Bacillati</taxon>
        <taxon>Bacillota</taxon>
        <taxon>Bacilli</taxon>
        <taxon>Bacillales</taxon>
        <taxon>Caryophanaceae</taxon>
        <taxon>Ureibacillus</taxon>
    </lineage>
</organism>
<evidence type="ECO:0000313" key="3">
    <source>
        <dbReference type="Proteomes" id="UP000272238"/>
    </source>
</evidence>
<reference evidence="2 3" key="1">
    <citation type="journal article" date="2016" name="Antonie Van Leeuwenhoek">
        <title>Lysinibacillus endophyticus sp. nov., an indole-3-acetic acid producing endophytic bacterium isolated from corn root (Zea mays cv. Xinken-5).</title>
        <authorList>
            <person name="Yu J."/>
            <person name="Guan X."/>
            <person name="Liu C."/>
            <person name="Xiang W."/>
            <person name="Yu Z."/>
            <person name="Liu X."/>
            <person name="Wang G."/>
        </authorList>
    </citation>
    <scope>NUCLEOTIDE SEQUENCE [LARGE SCALE GENOMIC DNA]</scope>
    <source>
        <strain evidence="2 3">DSM 100506</strain>
    </source>
</reference>
<dbReference type="AlphaFoldDB" id="A0A494Z8W2"/>
<evidence type="ECO:0000256" key="1">
    <source>
        <dbReference type="SAM" id="MobiDB-lite"/>
    </source>
</evidence>
<comment type="caution">
    <text evidence="2">The sequence shown here is derived from an EMBL/GenBank/DDBJ whole genome shotgun (WGS) entry which is preliminary data.</text>
</comment>
<keyword evidence="3" id="KW-1185">Reference proteome</keyword>
<protein>
    <submittedName>
        <fullName evidence="2">Uncharacterized protein</fullName>
    </submittedName>
</protein>
<dbReference type="OrthoDB" id="2991547at2"/>
<accession>A0A494Z8W2</accession>
<name>A0A494Z8W2_9BACL</name>
<dbReference type="RefSeq" id="WP_121213529.1">
    <property type="nucleotide sequence ID" value="NZ_RBZN01000006.1"/>
</dbReference>
<dbReference type="EMBL" id="RBZN01000006">
    <property type="protein sequence ID" value="RKQ19071.1"/>
    <property type="molecule type" value="Genomic_DNA"/>
</dbReference>
<proteinExistence type="predicted"/>
<feature type="region of interest" description="Disordered" evidence="1">
    <location>
        <begin position="1"/>
        <end position="67"/>
    </location>
</feature>
<feature type="compositionally biased region" description="Low complexity" evidence="1">
    <location>
        <begin position="1"/>
        <end position="27"/>
    </location>
</feature>